<keyword evidence="5 10" id="KW-0863">Zinc-finger</keyword>
<evidence type="ECO:0000256" key="1">
    <source>
        <dbReference type="ARBA" id="ARBA00004123"/>
    </source>
</evidence>
<evidence type="ECO:0000256" key="9">
    <source>
        <dbReference type="ARBA" id="ARBA00023242"/>
    </source>
</evidence>
<keyword evidence="9" id="KW-0539">Nucleus</keyword>
<dbReference type="PROSITE" id="PS50157">
    <property type="entry name" value="ZINC_FINGER_C2H2_2"/>
    <property type="match status" value="1"/>
</dbReference>
<reference evidence="13" key="1">
    <citation type="submission" date="2025-08" db="UniProtKB">
        <authorList>
            <consortium name="Ensembl"/>
        </authorList>
    </citation>
    <scope>IDENTIFICATION</scope>
</reference>
<comment type="similarity">
    <text evidence="2">Belongs to the krueppel C2H2-type zinc-finger protein family.</text>
</comment>
<gene>
    <name evidence="13" type="primary">LOC107596090</name>
</gene>
<dbReference type="Pfam" id="PF00096">
    <property type="entry name" value="zf-C2H2"/>
    <property type="match status" value="1"/>
</dbReference>
<dbReference type="GO" id="GO:0005634">
    <property type="term" value="C:nucleus"/>
    <property type="evidence" value="ECO:0007669"/>
    <property type="project" value="UniProtKB-SubCell"/>
</dbReference>
<evidence type="ECO:0000256" key="6">
    <source>
        <dbReference type="ARBA" id="ARBA00022833"/>
    </source>
</evidence>
<dbReference type="Gene3D" id="3.30.160.60">
    <property type="entry name" value="Classic Zinc Finger"/>
    <property type="match status" value="1"/>
</dbReference>
<keyword evidence="14" id="KW-1185">Reference proteome</keyword>
<protein>
    <submittedName>
        <fullName evidence="13">Zinc finger protein 148-like</fullName>
    </submittedName>
</protein>
<evidence type="ECO:0000313" key="14">
    <source>
        <dbReference type="Proteomes" id="UP000472262"/>
    </source>
</evidence>
<feature type="region of interest" description="Disordered" evidence="11">
    <location>
        <begin position="112"/>
        <end position="132"/>
    </location>
</feature>
<dbReference type="InterPro" id="IPR036236">
    <property type="entry name" value="Znf_C2H2_sf"/>
</dbReference>
<name>A0A672MZ40_SINGR</name>
<accession>A0A672MZ40</accession>
<dbReference type="FunFam" id="3.30.160.60:FF:000042">
    <property type="entry name" value="Zinc finger protein 148"/>
    <property type="match status" value="1"/>
</dbReference>
<organism evidence="13 14">
    <name type="scientific">Sinocyclocheilus grahami</name>
    <name type="common">Dianchi golden-line fish</name>
    <name type="synonym">Barbus grahami</name>
    <dbReference type="NCBI Taxonomy" id="75366"/>
    <lineage>
        <taxon>Eukaryota</taxon>
        <taxon>Metazoa</taxon>
        <taxon>Chordata</taxon>
        <taxon>Craniata</taxon>
        <taxon>Vertebrata</taxon>
        <taxon>Euteleostomi</taxon>
        <taxon>Actinopterygii</taxon>
        <taxon>Neopterygii</taxon>
        <taxon>Teleostei</taxon>
        <taxon>Ostariophysi</taxon>
        <taxon>Cypriniformes</taxon>
        <taxon>Cyprinidae</taxon>
        <taxon>Cyprininae</taxon>
        <taxon>Sinocyclocheilus</taxon>
    </lineage>
</organism>
<evidence type="ECO:0000256" key="4">
    <source>
        <dbReference type="ARBA" id="ARBA00022737"/>
    </source>
</evidence>
<keyword evidence="3" id="KW-0479">Metal-binding</keyword>
<dbReference type="Proteomes" id="UP000472262">
    <property type="component" value="Unassembled WGS sequence"/>
</dbReference>
<dbReference type="GO" id="GO:0008270">
    <property type="term" value="F:zinc ion binding"/>
    <property type="evidence" value="ECO:0007669"/>
    <property type="project" value="UniProtKB-KW"/>
</dbReference>
<evidence type="ECO:0000256" key="7">
    <source>
        <dbReference type="ARBA" id="ARBA00023015"/>
    </source>
</evidence>
<dbReference type="Ensembl" id="ENSSGRT00000046293.1">
    <property type="protein sequence ID" value="ENSSGRP00000043222.1"/>
    <property type="gene ID" value="ENSSGRG00000023353.1"/>
</dbReference>
<keyword evidence="8" id="KW-0804">Transcription</keyword>
<sequence length="132" mass="14719">MKTPFQCNQCDMRFIQKYLLQRHEKIHTVHCKPLFCGDETNPSSVSPTEDFLDQVTSPKKTDAQSISQTFQIATFDQNFRSQFPSSRAGMSSQFSIASGQVSLRGHGGADFPEFSLVNETRSPDATSSQTFG</sequence>
<reference evidence="13" key="2">
    <citation type="submission" date="2025-09" db="UniProtKB">
        <authorList>
            <consortium name="Ensembl"/>
        </authorList>
    </citation>
    <scope>IDENTIFICATION</scope>
</reference>
<feature type="domain" description="C2H2-type" evidence="12">
    <location>
        <begin position="5"/>
        <end position="28"/>
    </location>
</feature>
<keyword evidence="4" id="KW-0677">Repeat</keyword>
<dbReference type="PROSITE" id="PS00028">
    <property type="entry name" value="ZINC_FINGER_C2H2_1"/>
    <property type="match status" value="1"/>
</dbReference>
<dbReference type="InterPro" id="IPR013087">
    <property type="entry name" value="Znf_C2H2_type"/>
</dbReference>
<dbReference type="AlphaFoldDB" id="A0A672MZ40"/>
<keyword evidence="6" id="KW-0862">Zinc</keyword>
<evidence type="ECO:0000259" key="12">
    <source>
        <dbReference type="PROSITE" id="PS50157"/>
    </source>
</evidence>
<keyword evidence="7" id="KW-0805">Transcription regulation</keyword>
<evidence type="ECO:0000256" key="10">
    <source>
        <dbReference type="PROSITE-ProRule" id="PRU00042"/>
    </source>
</evidence>
<evidence type="ECO:0000256" key="2">
    <source>
        <dbReference type="ARBA" id="ARBA00006991"/>
    </source>
</evidence>
<dbReference type="SUPFAM" id="SSF57667">
    <property type="entry name" value="beta-beta-alpha zinc fingers"/>
    <property type="match status" value="1"/>
</dbReference>
<comment type="subcellular location">
    <subcellularLocation>
        <location evidence="1">Nucleus</location>
    </subcellularLocation>
</comment>
<evidence type="ECO:0000256" key="8">
    <source>
        <dbReference type="ARBA" id="ARBA00023163"/>
    </source>
</evidence>
<evidence type="ECO:0000256" key="11">
    <source>
        <dbReference type="SAM" id="MobiDB-lite"/>
    </source>
</evidence>
<feature type="compositionally biased region" description="Polar residues" evidence="11">
    <location>
        <begin position="117"/>
        <end position="132"/>
    </location>
</feature>
<dbReference type="SMART" id="SM00355">
    <property type="entry name" value="ZnF_C2H2"/>
    <property type="match status" value="1"/>
</dbReference>
<evidence type="ECO:0000313" key="13">
    <source>
        <dbReference type="Ensembl" id="ENSSGRP00000043222.1"/>
    </source>
</evidence>
<proteinExistence type="inferred from homology"/>
<evidence type="ECO:0000256" key="3">
    <source>
        <dbReference type="ARBA" id="ARBA00022723"/>
    </source>
</evidence>
<evidence type="ECO:0000256" key="5">
    <source>
        <dbReference type="ARBA" id="ARBA00022771"/>
    </source>
</evidence>